<dbReference type="RefSeq" id="WP_064123059.1">
    <property type="nucleotide sequence ID" value="NZ_CP015243.1"/>
</dbReference>
<organism evidence="1 2">
    <name type="scientific">Halotalea alkalilenta</name>
    <dbReference type="NCBI Taxonomy" id="376489"/>
    <lineage>
        <taxon>Bacteria</taxon>
        <taxon>Pseudomonadati</taxon>
        <taxon>Pseudomonadota</taxon>
        <taxon>Gammaproteobacteria</taxon>
        <taxon>Oceanospirillales</taxon>
        <taxon>Halomonadaceae</taxon>
        <taxon>Halotalea</taxon>
    </lineage>
</organism>
<evidence type="ECO:0000313" key="1">
    <source>
        <dbReference type="EMBL" id="ANF58160.1"/>
    </source>
</evidence>
<dbReference type="AlphaFoldDB" id="A0A172YFW2"/>
<sequence length="522" mass="56929">MDQPPLTTEKPDMADRTTLEALEQYAAQLSLAARRSNEASDLQHAFVHGDDETDVLTESGPLPTLAKMAKGWGQLAEKAIGGLGVVNPTGDYEVGKAYKARDLFLSGGVVYVVAHDYTSVSLDQDMADGHVGVFQGLTREDLSDTALSLSRGAGIVYRASRQLFSFDELLAVSGRYDGDVVYLVSYWKDYPVRESGGNFIWRKGSAITDYGTIAAPEGANGYWEREFKCASPEYFGAVGQPLALNVFFGTLKEARVRYPHAYELTDLIDWAATREVFYLARTPAWIIGCHLKTYYLNRKIPIRDRELSGACKGFIGAGPWRSTFVFQNAGNVTDVFPSTMPTGTPTSEMESLYTRDEEASVQFGFVSSNFNENSETGGWSDVVMENIAIQGPAHGVCILLANGGRVRTRWCQFNGNPRVAFVSCNNIAMSWNENMFSGAAGTLARIGLLNLSNSYREITHSARGITGGGEATSMMLLLLPKTHLGVIPGSRTSWTTVRALSRIGSHGVTLTLEGRTTSYAVI</sequence>
<reference evidence="1 2" key="1">
    <citation type="submission" date="2016-04" db="EMBL/GenBank/DDBJ databases">
        <title>Complete Genome Sequence of Halotalea alkalilenta IHB B 13600.</title>
        <authorList>
            <person name="Swarnkar M.K."/>
            <person name="Sharma A."/>
            <person name="Kaushal K."/>
            <person name="Soni R."/>
            <person name="Rana S."/>
            <person name="Singh A.K."/>
            <person name="Gulati A."/>
        </authorList>
    </citation>
    <scope>NUCLEOTIDE SEQUENCE [LARGE SCALE GENOMIC DNA]</scope>
    <source>
        <strain evidence="1 2">IHB B 13600</strain>
    </source>
</reference>
<keyword evidence="2" id="KW-1185">Reference proteome</keyword>
<gene>
    <name evidence="1" type="ORF">A5892_12360</name>
</gene>
<dbReference type="Proteomes" id="UP000077875">
    <property type="component" value="Chromosome"/>
</dbReference>
<accession>A0A172YFW2</accession>
<dbReference type="KEGG" id="haa:A5892_12360"/>
<name>A0A172YFW2_9GAMM</name>
<proteinExistence type="predicted"/>
<protein>
    <submittedName>
        <fullName evidence="1">Uncharacterized protein</fullName>
    </submittedName>
</protein>
<dbReference type="EMBL" id="CP015243">
    <property type="protein sequence ID" value="ANF58160.1"/>
    <property type="molecule type" value="Genomic_DNA"/>
</dbReference>
<evidence type="ECO:0000313" key="2">
    <source>
        <dbReference type="Proteomes" id="UP000077875"/>
    </source>
</evidence>